<gene>
    <name evidence="3" type="ORF">KILIM_074_00295</name>
</gene>
<reference evidence="3 4" key="1">
    <citation type="submission" date="2012-08" db="EMBL/GenBank/DDBJ databases">
        <title>Whole genome shotgun sequence of Kineosphaera limosa NBRC 100340.</title>
        <authorList>
            <person name="Yoshida I."/>
            <person name="Isaki S."/>
            <person name="Hosoyama A."/>
            <person name="Tsuchikane K."/>
            <person name="Katsumata H."/>
            <person name="Ando Y."/>
            <person name="Ohji S."/>
            <person name="Hamada M."/>
            <person name="Tamura T."/>
            <person name="Yamazoe A."/>
            <person name="Yamazaki S."/>
            <person name="Fujita N."/>
        </authorList>
    </citation>
    <scope>NUCLEOTIDE SEQUENCE [LARGE SCALE GENOMIC DNA]</scope>
    <source>
        <strain evidence="3 4">NBRC 100340</strain>
    </source>
</reference>
<organism evidence="3 4">
    <name type="scientific">Kineosphaera limosa NBRC 100340</name>
    <dbReference type="NCBI Taxonomy" id="1184609"/>
    <lineage>
        <taxon>Bacteria</taxon>
        <taxon>Bacillati</taxon>
        <taxon>Actinomycetota</taxon>
        <taxon>Actinomycetes</taxon>
        <taxon>Micrococcales</taxon>
        <taxon>Dermatophilaceae</taxon>
        <taxon>Kineosphaera</taxon>
    </lineage>
</organism>
<dbReference type="EMBL" id="BAHD01000074">
    <property type="protein sequence ID" value="GAB97581.1"/>
    <property type="molecule type" value="Genomic_DNA"/>
</dbReference>
<feature type="domain" description="AB hydrolase-1" evidence="2">
    <location>
        <begin position="14"/>
        <end position="86"/>
    </location>
</feature>
<sequence length="108" mass="11442">LAYREQERPAADRVVVLVHGLGMSSRAFRALMPRLASDFRLLAPDLPGCGDSERPSAALSVDDLVGVLVGWLDALGVERADFVGHSPTATPRSAPSARPTGQHPARST</sequence>
<dbReference type="PANTHER" id="PTHR43798:SF33">
    <property type="entry name" value="HYDROLASE, PUTATIVE (AFU_ORTHOLOGUE AFUA_2G14860)-RELATED"/>
    <property type="match status" value="1"/>
</dbReference>
<dbReference type="GO" id="GO:0016787">
    <property type="term" value="F:hydrolase activity"/>
    <property type="evidence" value="ECO:0007669"/>
    <property type="project" value="UniProtKB-KW"/>
</dbReference>
<dbReference type="Gene3D" id="3.40.50.1820">
    <property type="entry name" value="alpha/beta hydrolase"/>
    <property type="match status" value="1"/>
</dbReference>
<evidence type="ECO:0000259" key="2">
    <source>
        <dbReference type="Pfam" id="PF00561"/>
    </source>
</evidence>
<dbReference type="AlphaFoldDB" id="K6WUQ5"/>
<dbReference type="eggNOG" id="COG2267">
    <property type="taxonomic scope" value="Bacteria"/>
</dbReference>
<dbReference type="InterPro" id="IPR000073">
    <property type="entry name" value="AB_hydrolase_1"/>
</dbReference>
<evidence type="ECO:0000313" key="4">
    <source>
        <dbReference type="Proteomes" id="UP000008366"/>
    </source>
</evidence>
<proteinExistence type="predicted"/>
<evidence type="ECO:0000256" key="1">
    <source>
        <dbReference type="SAM" id="MobiDB-lite"/>
    </source>
</evidence>
<protein>
    <submittedName>
        <fullName evidence="3">Putative hydrolase</fullName>
    </submittedName>
</protein>
<name>K6WUQ5_9MICO</name>
<accession>K6WUQ5</accession>
<dbReference type="Pfam" id="PF00561">
    <property type="entry name" value="Abhydrolase_1"/>
    <property type="match status" value="1"/>
</dbReference>
<dbReference type="InterPro" id="IPR050266">
    <property type="entry name" value="AB_hydrolase_sf"/>
</dbReference>
<comment type="caution">
    <text evidence="3">The sequence shown here is derived from an EMBL/GenBank/DDBJ whole genome shotgun (WGS) entry which is preliminary data.</text>
</comment>
<dbReference type="Proteomes" id="UP000008366">
    <property type="component" value="Unassembled WGS sequence"/>
</dbReference>
<dbReference type="GO" id="GO:0016020">
    <property type="term" value="C:membrane"/>
    <property type="evidence" value="ECO:0007669"/>
    <property type="project" value="TreeGrafter"/>
</dbReference>
<feature type="non-terminal residue" evidence="3">
    <location>
        <position position="1"/>
    </location>
</feature>
<dbReference type="InterPro" id="IPR029058">
    <property type="entry name" value="AB_hydrolase_fold"/>
</dbReference>
<keyword evidence="4" id="KW-1185">Reference proteome</keyword>
<keyword evidence="3" id="KW-0378">Hydrolase</keyword>
<dbReference type="STRING" id="1184609.KILIM_074_00295"/>
<evidence type="ECO:0000313" key="3">
    <source>
        <dbReference type="EMBL" id="GAB97581.1"/>
    </source>
</evidence>
<feature type="region of interest" description="Disordered" evidence="1">
    <location>
        <begin position="83"/>
        <end position="108"/>
    </location>
</feature>
<dbReference type="PANTHER" id="PTHR43798">
    <property type="entry name" value="MONOACYLGLYCEROL LIPASE"/>
    <property type="match status" value="1"/>
</dbReference>
<dbReference type="SUPFAM" id="SSF53474">
    <property type="entry name" value="alpha/beta-Hydrolases"/>
    <property type="match status" value="1"/>
</dbReference>